<dbReference type="CDD" id="cd21931">
    <property type="entry name" value="TD_EMAP-like"/>
    <property type="match status" value="1"/>
</dbReference>
<feature type="coiled-coil region" evidence="1">
    <location>
        <begin position="107"/>
        <end position="134"/>
    </location>
</feature>
<evidence type="ECO:0000313" key="4">
    <source>
        <dbReference type="Proteomes" id="UP000799539"/>
    </source>
</evidence>
<name>A0A6A6FU11_9PEZI</name>
<dbReference type="EMBL" id="ML992663">
    <property type="protein sequence ID" value="KAF2216688.1"/>
    <property type="molecule type" value="Genomic_DNA"/>
</dbReference>
<accession>A0A6A6FU11</accession>
<dbReference type="Proteomes" id="UP000799539">
    <property type="component" value="Unassembled WGS sequence"/>
</dbReference>
<reference evidence="3" key="1">
    <citation type="journal article" date="2020" name="Stud. Mycol.">
        <title>101 Dothideomycetes genomes: a test case for predicting lifestyles and emergence of pathogens.</title>
        <authorList>
            <person name="Haridas S."/>
            <person name="Albert R."/>
            <person name="Binder M."/>
            <person name="Bloem J."/>
            <person name="Labutti K."/>
            <person name="Salamov A."/>
            <person name="Andreopoulos B."/>
            <person name="Baker S."/>
            <person name="Barry K."/>
            <person name="Bills G."/>
            <person name="Bluhm B."/>
            <person name="Cannon C."/>
            <person name="Castanera R."/>
            <person name="Culley D."/>
            <person name="Daum C."/>
            <person name="Ezra D."/>
            <person name="Gonzalez J."/>
            <person name="Henrissat B."/>
            <person name="Kuo A."/>
            <person name="Liang C."/>
            <person name="Lipzen A."/>
            <person name="Lutzoni F."/>
            <person name="Magnuson J."/>
            <person name="Mondo S."/>
            <person name="Nolan M."/>
            <person name="Ohm R."/>
            <person name="Pangilinan J."/>
            <person name="Park H.-J."/>
            <person name="Ramirez L."/>
            <person name="Alfaro M."/>
            <person name="Sun H."/>
            <person name="Tritt A."/>
            <person name="Yoshinaga Y."/>
            <person name="Zwiers L.-H."/>
            <person name="Turgeon B."/>
            <person name="Goodwin S."/>
            <person name="Spatafora J."/>
            <person name="Crous P."/>
            <person name="Grigoriev I."/>
        </authorList>
    </citation>
    <scope>NUCLEOTIDE SEQUENCE</scope>
    <source>
        <strain evidence="3">SCOH1-5</strain>
    </source>
</reference>
<gene>
    <name evidence="3" type="ORF">CERZMDRAFT_80741</name>
</gene>
<dbReference type="AlphaFoldDB" id="A0A6A6FU11"/>
<keyword evidence="1" id="KW-0175">Coiled coil</keyword>
<evidence type="ECO:0000256" key="1">
    <source>
        <dbReference type="SAM" id="Coils"/>
    </source>
</evidence>
<organism evidence="3 4">
    <name type="scientific">Cercospora zeae-maydis SCOH1-5</name>
    <dbReference type="NCBI Taxonomy" id="717836"/>
    <lineage>
        <taxon>Eukaryota</taxon>
        <taxon>Fungi</taxon>
        <taxon>Dikarya</taxon>
        <taxon>Ascomycota</taxon>
        <taxon>Pezizomycotina</taxon>
        <taxon>Dothideomycetes</taxon>
        <taxon>Dothideomycetidae</taxon>
        <taxon>Mycosphaerellales</taxon>
        <taxon>Mycosphaerellaceae</taxon>
        <taxon>Cercospora</taxon>
    </lineage>
</organism>
<dbReference type="InterPro" id="IPR049813">
    <property type="entry name" value="Elp-1-like_TD"/>
</dbReference>
<proteinExistence type="predicted"/>
<feature type="region of interest" description="Disordered" evidence="2">
    <location>
        <begin position="229"/>
        <end position="252"/>
    </location>
</feature>
<protein>
    <submittedName>
        <fullName evidence="3">Uncharacterized protein</fullName>
    </submittedName>
</protein>
<evidence type="ECO:0000313" key="3">
    <source>
        <dbReference type="EMBL" id="KAF2216688.1"/>
    </source>
</evidence>
<keyword evidence="4" id="KW-1185">Reference proteome</keyword>
<evidence type="ECO:0000256" key="2">
    <source>
        <dbReference type="SAM" id="MobiDB-lite"/>
    </source>
</evidence>
<sequence length="252" mass="27537">MSCRRRISGSAARDAVCSHLYTRHAQWLAAYQVVKVLHQDRAAAEAIRIEASHAQQIGDEAPSATVNATLSPTTDEHQETQHCSTPIEQPELLWPGLSFDATSISRVNDLLTRVTQLEQQLAQSQSDTRSQQDEITSLSQSQARLQQLLTTACHELMSVGSQSLAEGSTFRGTMIVDASSFMNTYLQPPPTMQFPQTQSITINGAMQQTTAGMPCHFGPINTWDPGNANYPTTMLNGPGSDYHSHPSSGPRK</sequence>